<accession>A0ABU3MCS2</accession>
<protein>
    <submittedName>
        <fullName evidence="1">Uncharacterized protein</fullName>
    </submittedName>
</protein>
<gene>
    <name evidence="1" type="ORF">RQ831_06270</name>
</gene>
<dbReference type="EMBL" id="JAVVDO010000007">
    <property type="protein sequence ID" value="MDT8330649.1"/>
    <property type="molecule type" value="Genomic_DNA"/>
</dbReference>
<sequence length="54" mass="5935">MTMRAVFVEAGDAPADVAPDRLPAHSALRTPEASNNLIEAAPEHCRHIQRENEK</sequence>
<organism evidence="1 2">
    <name type="scientific">Roseomonas gilardii</name>
    <dbReference type="NCBI Taxonomy" id="257708"/>
    <lineage>
        <taxon>Bacteria</taxon>
        <taxon>Pseudomonadati</taxon>
        <taxon>Pseudomonadota</taxon>
        <taxon>Alphaproteobacteria</taxon>
        <taxon>Acetobacterales</taxon>
        <taxon>Roseomonadaceae</taxon>
        <taxon>Roseomonas</taxon>
    </lineage>
</organism>
<keyword evidence="2" id="KW-1185">Reference proteome</keyword>
<dbReference type="RefSeq" id="WP_156878578.1">
    <property type="nucleotide sequence ID" value="NZ_CP015583.1"/>
</dbReference>
<proteinExistence type="predicted"/>
<name>A0ABU3MCS2_9PROT</name>
<dbReference type="Proteomes" id="UP001258945">
    <property type="component" value="Unassembled WGS sequence"/>
</dbReference>
<evidence type="ECO:0000313" key="1">
    <source>
        <dbReference type="EMBL" id="MDT8330649.1"/>
    </source>
</evidence>
<reference evidence="1 2" key="1">
    <citation type="journal article" date="2019" name="Microb. Pathog.">
        <title>Comparison of VITEK 2, MALDI-TOF MS, 16S rRNA gene sequencing, and whole-genome sequencing for identification of Roseomonas mucosa.</title>
        <authorList>
            <person name="Rudolph W.W."/>
            <person name="Gunzer F."/>
            <person name="Trauth M."/>
            <person name="Bunk B."/>
            <person name="Bigge R."/>
            <person name="Schrottner P."/>
        </authorList>
    </citation>
    <scope>NUCLEOTIDE SEQUENCE [LARGE SCALE GENOMIC DNA]</scope>
    <source>
        <strain evidence="1 2">DSM 103800</strain>
    </source>
</reference>
<comment type="caution">
    <text evidence="1">The sequence shown here is derived from an EMBL/GenBank/DDBJ whole genome shotgun (WGS) entry which is preliminary data.</text>
</comment>
<evidence type="ECO:0000313" key="2">
    <source>
        <dbReference type="Proteomes" id="UP001258945"/>
    </source>
</evidence>